<accession>A0A380TKG0</accession>
<protein>
    <recommendedName>
        <fullName evidence="2">Class I SAM-dependent methyltransferase</fullName>
    </recommendedName>
</protein>
<sequence>MKTQIKYFLSRQGLFTKLDLARRVPEIVRWLRSGSRGAAPLPVKRMVVNSYLRAHALKYFVETGTHLGDTLAAIAQDPLLTAISVELDDAYFDAARERFGSYPNVTLLKGDSGALMPQIVSQLQQPALFWLDGHYSGGITAKDELATPVSAELQAILSSEVHGHVILIDDARCFEGTDDYPRLEDLLALIRADGRYDIQVSTDIIRLTPRIPEE</sequence>
<dbReference type="SUPFAM" id="SSF53335">
    <property type="entry name" value="S-adenosyl-L-methionine-dependent methyltransferases"/>
    <property type="match status" value="1"/>
</dbReference>
<dbReference type="Gene3D" id="3.40.50.150">
    <property type="entry name" value="Vaccinia Virus protein VP39"/>
    <property type="match status" value="1"/>
</dbReference>
<organism evidence="1">
    <name type="scientific">metagenome</name>
    <dbReference type="NCBI Taxonomy" id="256318"/>
    <lineage>
        <taxon>unclassified sequences</taxon>
        <taxon>metagenomes</taxon>
    </lineage>
</organism>
<proteinExistence type="predicted"/>
<dbReference type="InterPro" id="IPR029063">
    <property type="entry name" value="SAM-dependent_MTases_sf"/>
</dbReference>
<reference evidence="1" key="1">
    <citation type="submission" date="2018-07" db="EMBL/GenBank/DDBJ databases">
        <authorList>
            <person name="Quirk P.G."/>
            <person name="Krulwich T.A."/>
        </authorList>
    </citation>
    <scope>NUCLEOTIDE SEQUENCE</scope>
</reference>
<evidence type="ECO:0008006" key="2">
    <source>
        <dbReference type="Google" id="ProtNLM"/>
    </source>
</evidence>
<gene>
    <name evidence="1" type="ORF">DF3PB_90018</name>
</gene>
<name>A0A380TKG0_9ZZZZ</name>
<dbReference type="EMBL" id="UIDG01000645">
    <property type="protein sequence ID" value="SUS08816.1"/>
    <property type="molecule type" value="Genomic_DNA"/>
</dbReference>
<dbReference type="AlphaFoldDB" id="A0A380TKG0"/>
<evidence type="ECO:0000313" key="1">
    <source>
        <dbReference type="EMBL" id="SUS08816.1"/>
    </source>
</evidence>